<feature type="domain" description="Peptidase S1" evidence="3">
    <location>
        <begin position="64"/>
        <end position="313"/>
    </location>
</feature>
<dbReference type="PANTHER" id="PTHR24260:SF147">
    <property type="entry name" value="EG:BACR7A4.3 PROTEIN-RELATED"/>
    <property type="match status" value="1"/>
</dbReference>
<dbReference type="VEuPathDB" id="VectorBase:ACON2_043113"/>
<evidence type="ECO:0000256" key="2">
    <source>
        <dbReference type="ARBA" id="ARBA00024195"/>
    </source>
</evidence>
<comment type="similarity">
    <text evidence="2">Belongs to the peptidase S1 family. CLIP subfamily.</text>
</comment>
<dbReference type="Proteomes" id="UP000075882">
    <property type="component" value="Unassembled WGS sequence"/>
</dbReference>
<name>A0A8W7PBQ5_ANOCL</name>
<dbReference type="AlphaFoldDB" id="A0A8W7PBQ5"/>
<dbReference type="CDD" id="cd00190">
    <property type="entry name" value="Tryp_SPc"/>
    <property type="match status" value="1"/>
</dbReference>
<accession>A0A8W7PBQ5</accession>
<organism evidence="4">
    <name type="scientific">Anopheles coluzzii</name>
    <name type="common">African malaria mosquito</name>
    <dbReference type="NCBI Taxonomy" id="1518534"/>
    <lineage>
        <taxon>Eukaryota</taxon>
        <taxon>Metazoa</taxon>
        <taxon>Ecdysozoa</taxon>
        <taxon>Arthropoda</taxon>
        <taxon>Hexapoda</taxon>
        <taxon>Insecta</taxon>
        <taxon>Pterygota</taxon>
        <taxon>Neoptera</taxon>
        <taxon>Endopterygota</taxon>
        <taxon>Diptera</taxon>
        <taxon>Nematocera</taxon>
        <taxon>Culicoidea</taxon>
        <taxon>Culicidae</taxon>
        <taxon>Anophelinae</taxon>
        <taxon>Anopheles</taxon>
    </lineage>
</organism>
<dbReference type="PRINTS" id="PR00722">
    <property type="entry name" value="CHYMOTRYPSIN"/>
</dbReference>
<dbReference type="InterPro" id="IPR043504">
    <property type="entry name" value="Peptidase_S1_PA_chymotrypsin"/>
</dbReference>
<evidence type="ECO:0000259" key="3">
    <source>
        <dbReference type="PROSITE" id="PS50240"/>
    </source>
</evidence>
<dbReference type="InterPro" id="IPR001254">
    <property type="entry name" value="Trypsin_dom"/>
</dbReference>
<keyword evidence="1" id="KW-1015">Disulfide bond</keyword>
<dbReference type="EnsemblMetazoa" id="ACOM028696-RA">
    <property type="protein sequence ID" value="ACOM028696-PA.1"/>
    <property type="gene ID" value="ACOM028696"/>
</dbReference>
<protein>
    <recommendedName>
        <fullName evidence="3">Peptidase S1 domain-containing protein</fullName>
    </recommendedName>
</protein>
<reference evidence="4" key="1">
    <citation type="submission" date="2022-08" db="UniProtKB">
        <authorList>
            <consortium name="EnsemblMetazoa"/>
        </authorList>
    </citation>
    <scope>IDENTIFICATION</scope>
</reference>
<dbReference type="InterPro" id="IPR009003">
    <property type="entry name" value="Peptidase_S1_PA"/>
</dbReference>
<evidence type="ECO:0000256" key="1">
    <source>
        <dbReference type="ARBA" id="ARBA00023157"/>
    </source>
</evidence>
<dbReference type="SUPFAM" id="SSF50494">
    <property type="entry name" value="Trypsin-like serine proteases"/>
    <property type="match status" value="1"/>
</dbReference>
<dbReference type="GO" id="GO:0006508">
    <property type="term" value="P:proteolysis"/>
    <property type="evidence" value="ECO:0007669"/>
    <property type="project" value="InterPro"/>
</dbReference>
<dbReference type="InterPro" id="IPR001314">
    <property type="entry name" value="Peptidase_S1A"/>
</dbReference>
<dbReference type="GO" id="GO:0004252">
    <property type="term" value="F:serine-type endopeptidase activity"/>
    <property type="evidence" value="ECO:0007669"/>
    <property type="project" value="InterPro"/>
</dbReference>
<sequence>LQRTNRCAKMDKRASFILGAVLLFGCLYETHGLRLAEQKCQEYRKTIASFPSKVIDRTNVFDTPPNGLPAREGEFPHQVRVGQWFYEDEDDTAFILRCSGALISDRYVLIAAHCLWTLGDEEVSLGRHDYTRNGTFPELSIKRDDLILHPSYDEQTKASYNDIALVRLAQPVTFTSHIYPACLWTEEEAAEPTKLTSSGFTMGKLVNDTQDTRLVKIQVSRVPNAECSREYTDSGYYPQGVTDALLCAESPVEWKSLCEGDAGGLLQTLDRDSADVYRLIGVEAKGHECDQSHQKFIFTKVRQQLDWIESVVWGA</sequence>
<dbReference type="PROSITE" id="PS50240">
    <property type="entry name" value="TRYPSIN_DOM"/>
    <property type="match status" value="1"/>
</dbReference>
<dbReference type="SMART" id="SM00020">
    <property type="entry name" value="Tryp_SPc"/>
    <property type="match status" value="1"/>
</dbReference>
<dbReference type="InterPro" id="IPR051333">
    <property type="entry name" value="CLIP_Serine_Protease"/>
</dbReference>
<dbReference type="FunFam" id="2.40.10.10:FF:000068">
    <property type="entry name" value="transmembrane protease serine 2"/>
    <property type="match status" value="1"/>
</dbReference>
<dbReference type="Gene3D" id="2.40.10.10">
    <property type="entry name" value="Trypsin-like serine proteases"/>
    <property type="match status" value="1"/>
</dbReference>
<evidence type="ECO:0000313" key="4">
    <source>
        <dbReference type="EnsemblMetazoa" id="ACOM028696-PA.1"/>
    </source>
</evidence>
<dbReference type="PANTHER" id="PTHR24260">
    <property type="match status" value="1"/>
</dbReference>
<dbReference type="Pfam" id="PF00089">
    <property type="entry name" value="Trypsin"/>
    <property type="match status" value="1"/>
</dbReference>
<proteinExistence type="inferred from homology"/>